<accession>A0A9P5PDB2</accession>
<comment type="caution">
    <text evidence="1">The sequence shown here is derived from an EMBL/GenBank/DDBJ whole genome shotgun (WGS) entry which is preliminary data.</text>
</comment>
<evidence type="ECO:0000313" key="1">
    <source>
        <dbReference type="EMBL" id="KAF9061241.1"/>
    </source>
</evidence>
<name>A0A9P5PDB2_9AGAR</name>
<reference evidence="1" key="1">
    <citation type="submission" date="2020-11" db="EMBL/GenBank/DDBJ databases">
        <authorList>
            <consortium name="DOE Joint Genome Institute"/>
            <person name="Ahrendt S."/>
            <person name="Riley R."/>
            <person name="Andreopoulos W."/>
            <person name="Labutti K."/>
            <person name="Pangilinan J."/>
            <person name="Ruiz-Duenas F.J."/>
            <person name="Barrasa J.M."/>
            <person name="Sanchez-Garcia M."/>
            <person name="Camarero S."/>
            <person name="Miyauchi S."/>
            <person name="Serrano A."/>
            <person name="Linde D."/>
            <person name="Babiker R."/>
            <person name="Drula E."/>
            <person name="Ayuso-Fernandez I."/>
            <person name="Pacheco R."/>
            <person name="Padilla G."/>
            <person name="Ferreira P."/>
            <person name="Barriuso J."/>
            <person name="Kellner H."/>
            <person name="Castanera R."/>
            <person name="Alfaro M."/>
            <person name="Ramirez L."/>
            <person name="Pisabarro A.G."/>
            <person name="Kuo A."/>
            <person name="Tritt A."/>
            <person name="Lipzen A."/>
            <person name="He G."/>
            <person name="Yan M."/>
            <person name="Ng V."/>
            <person name="Cullen D."/>
            <person name="Martin F."/>
            <person name="Rosso M.-N."/>
            <person name="Henrissat B."/>
            <person name="Hibbett D."/>
            <person name="Martinez A.T."/>
            <person name="Grigoriev I.V."/>
        </authorList>
    </citation>
    <scope>NUCLEOTIDE SEQUENCE</scope>
    <source>
        <strain evidence="1">AH 40177</strain>
    </source>
</reference>
<proteinExistence type="predicted"/>
<dbReference type="Proteomes" id="UP000772434">
    <property type="component" value="Unassembled WGS sequence"/>
</dbReference>
<dbReference type="AlphaFoldDB" id="A0A9P5PDB2"/>
<protein>
    <submittedName>
        <fullName evidence="1">Uncharacterized protein</fullName>
    </submittedName>
</protein>
<sequence length="169" mass="17958">MYERVYKIGIKKFATKAMIMQVQNGNRCTNHYRVVSCLLVDTIETAILRTSDRHPFCPSLLTSLSPGHTGSLSVGNPTLPLGKQGTLDGLVINISEAISPVGLQVTGGEASIQQEKVIETDEVRDRIGTEVVCSAKKAKTPGGSAGALEESGVNAVAVLSPHAELHYEA</sequence>
<dbReference type="EMBL" id="JADNRY010000209">
    <property type="protein sequence ID" value="KAF9061241.1"/>
    <property type="molecule type" value="Genomic_DNA"/>
</dbReference>
<keyword evidence="2" id="KW-1185">Reference proteome</keyword>
<gene>
    <name evidence="1" type="ORF">BDP27DRAFT_1406790</name>
</gene>
<organism evidence="1 2">
    <name type="scientific">Rhodocollybia butyracea</name>
    <dbReference type="NCBI Taxonomy" id="206335"/>
    <lineage>
        <taxon>Eukaryota</taxon>
        <taxon>Fungi</taxon>
        <taxon>Dikarya</taxon>
        <taxon>Basidiomycota</taxon>
        <taxon>Agaricomycotina</taxon>
        <taxon>Agaricomycetes</taxon>
        <taxon>Agaricomycetidae</taxon>
        <taxon>Agaricales</taxon>
        <taxon>Marasmiineae</taxon>
        <taxon>Omphalotaceae</taxon>
        <taxon>Rhodocollybia</taxon>
    </lineage>
</organism>
<evidence type="ECO:0000313" key="2">
    <source>
        <dbReference type="Proteomes" id="UP000772434"/>
    </source>
</evidence>